<dbReference type="GO" id="GO:0016758">
    <property type="term" value="F:hexosyltransferase activity"/>
    <property type="evidence" value="ECO:0007669"/>
    <property type="project" value="UniProtKB-ARBA"/>
</dbReference>
<proteinExistence type="predicted"/>
<dbReference type="Gene3D" id="3.90.550.10">
    <property type="entry name" value="Spore Coat Polysaccharide Biosynthesis Protein SpsA, Chain A"/>
    <property type="match status" value="1"/>
</dbReference>
<name>A0A1I5YRG9_HYMAR</name>
<evidence type="ECO:0000313" key="2">
    <source>
        <dbReference type="EMBL" id="SFQ46690.1"/>
    </source>
</evidence>
<evidence type="ECO:0000259" key="1">
    <source>
        <dbReference type="Pfam" id="PF00535"/>
    </source>
</evidence>
<dbReference type="AlphaFoldDB" id="A0A1I5YRG9"/>
<accession>A0A1I5YRG9</accession>
<organism evidence="2 3">
    <name type="scientific">Hymenobacter arizonensis</name>
    <name type="common">Siccationidurans arizonensis</name>
    <dbReference type="NCBI Taxonomy" id="1227077"/>
    <lineage>
        <taxon>Bacteria</taxon>
        <taxon>Pseudomonadati</taxon>
        <taxon>Bacteroidota</taxon>
        <taxon>Cytophagia</taxon>
        <taxon>Cytophagales</taxon>
        <taxon>Hymenobacteraceae</taxon>
        <taxon>Hymenobacter</taxon>
    </lineage>
</organism>
<dbReference type="SUPFAM" id="SSF53448">
    <property type="entry name" value="Nucleotide-diphospho-sugar transferases"/>
    <property type="match status" value="1"/>
</dbReference>
<gene>
    <name evidence="2" type="ORF">SAMN04515668_2380</name>
</gene>
<protein>
    <submittedName>
        <fullName evidence="2">Glycosyltransferase involved in cell wall bisynthesis</fullName>
    </submittedName>
</protein>
<feature type="domain" description="Glycosyltransferase 2-like" evidence="1">
    <location>
        <begin position="3"/>
        <end position="132"/>
    </location>
</feature>
<reference evidence="3" key="1">
    <citation type="submission" date="2016-10" db="EMBL/GenBank/DDBJ databases">
        <authorList>
            <person name="Varghese N."/>
            <person name="Submissions S."/>
        </authorList>
    </citation>
    <scope>NUCLEOTIDE SEQUENCE [LARGE SCALE GENOMIC DNA]</scope>
    <source>
        <strain evidence="3">OR362-8,ATCC BAA-1266,JCM 13504</strain>
    </source>
</reference>
<dbReference type="InterPro" id="IPR029044">
    <property type="entry name" value="Nucleotide-diphossugar_trans"/>
</dbReference>
<dbReference type="PANTHER" id="PTHR22916">
    <property type="entry name" value="GLYCOSYLTRANSFERASE"/>
    <property type="match status" value="1"/>
</dbReference>
<dbReference type="InterPro" id="IPR001173">
    <property type="entry name" value="Glyco_trans_2-like"/>
</dbReference>
<dbReference type="PANTHER" id="PTHR22916:SF3">
    <property type="entry name" value="UDP-GLCNAC:BETAGAL BETA-1,3-N-ACETYLGLUCOSAMINYLTRANSFERASE-LIKE PROTEIN 1"/>
    <property type="match status" value="1"/>
</dbReference>
<keyword evidence="3" id="KW-1185">Reference proteome</keyword>
<dbReference type="Pfam" id="PF00535">
    <property type="entry name" value="Glycos_transf_2"/>
    <property type="match status" value="1"/>
</dbReference>
<dbReference type="Proteomes" id="UP000199029">
    <property type="component" value="Unassembled WGS sequence"/>
</dbReference>
<dbReference type="OrthoDB" id="6307329at2"/>
<dbReference type="STRING" id="1227077.SAMN04515668_2380"/>
<keyword evidence="2" id="KW-0808">Transferase</keyword>
<evidence type="ECO:0000313" key="3">
    <source>
        <dbReference type="Proteomes" id="UP000199029"/>
    </source>
</evidence>
<dbReference type="EMBL" id="FOXS01000003">
    <property type="protein sequence ID" value="SFQ46690.1"/>
    <property type="molecule type" value="Genomic_DNA"/>
</dbReference>
<sequence>MVTIIIPCYNYGWLLPQTLDSMLAQTYKDWECIIIDDGSTDNSRSIGEAYAQRDSRFRYHYQTNCGMSAARNKGLTIANGLYVQFLDADDLLTPRKLEIQVSFLESRPEVDLVYSDVRYFLHEQPARLSQSMDMKDQRWMSFAEGQGECLINAVVEKNLMVVNAPLTRAGLLHKAGFFAEDLRSAEDWEYWVRCALFGGHFCYDRNPESLALVRVHPTSTSQNVKRFHDYVLIVRERIGLELHRRGLWKATQINELAKIESFATLGAHYLEKGNILDGVKIFLVLARTTGNYRYYLGSIGYWLKIRINS</sequence>
<dbReference type="RefSeq" id="WP_092673120.1">
    <property type="nucleotide sequence ID" value="NZ_FOXS01000003.1"/>
</dbReference>